<dbReference type="AlphaFoldDB" id="A0A017SJP4"/>
<reference evidence="3" key="1">
    <citation type="journal article" date="2014" name="Nat. Commun.">
        <title>Genomic adaptations of the halophilic Dead Sea filamentous fungus Eurotium rubrum.</title>
        <authorList>
            <person name="Kis-Papo T."/>
            <person name="Weig A.R."/>
            <person name="Riley R."/>
            <person name="Persoh D."/>
            <person name="Salamov A."/>
            <person name="Sun H."/>
            <person name="Lipzen A."/>
            <person name="Wasser S.P."/>
            <person name="Rambold G."/>
            <person name="Grigoriev I.V."/>
            <person name="Nevo E."/>
        </authorList>
    </citation>
    <scope>NUCLEOTIDE SEQUENCE [LARGE SCALE GENOMIC DNA]</scope>
    <source>
        <strain evidence="3">CBS 135680</strain>
    </source>
</reference>
<feature type="compositionally biased region" description="Acidic residues" evidence="1">
    <location>
        <begin position="1"/>
        <end position="14"/>
    </location>
</feature>
<sequence>MEESLETTESEAELSSETLLEHLITGALDTGGVHNDDEEDDSPEPAPLPKPSDALNAVRLLISYMEGQGVSRTSLLRPLERLERDLESEIVASQVQGTLDSWL</sequence>
<accession>A0A017SJP4</accession>
<proteinExistence type="predicted"/>
<keyword evidence="3" id="KW-1185">Reference proteome</keyword>
<dbReference type="RefSeq" id="XP_040640577.1">
    <property type="nucleotide sequence ID" value="XM_040781420.1"/>
</dbReference>
<protein>
    <submittedName>
        <fullName evidence="2">Uncharacterized protein</fullName>
    </submittedName>
</protein>
<organism evidence="2 3">
    <name type="scientific">Aspergillus ruber (strain CBS 135680)</name>
    <dbReference type="NCBI Taxonomy" id="1388766"/>
    <lineage>
        <taxon>Eukaryota</taxon>
        <taxon>Fungi</taxon>
        <taxon>Dikarya</taxon>
        <taxon>Ascomycota</taxon>
        <taxon>Pezizomycotina</taxon>
        <taxon>Eurotiomycetes</taxon>
        <taxon>Eurotiomycetidae</taxon>
        <taxon>Eurotiales</taxon>
        <taxon>Aspergillaceae</taxon>
        <taxon>Aspergillus</taxon>
        <taxon>Aspergillus subgen. Aspergillus</taxon>
    </lineage>
</organism>
<evidence type="ECO:0000313" key="2">
    <source>
        <dbReference type="EMBL" id="EYE96889.1"/>
    </source>
</evidence>
<evidence type="ECO:0000313" key="3">
    <source>
        <dbReference type="Proteomes" id="UP000019804"/>
    </source>
</evidence>
<dbReference type="HOGENOM" id="CLU_2270054_0_0_1"/>
<gene>
    <name evidence="2" type="ORF">EURHEDRAFT_410682</name>
</gene>
<dbReference type="EMBL" id="KK088417">
    <property type="protein sequence ID" value="EYE96889.1"/>
    <property type="molecule type" value="Genomic_DNA"/>
</dbReference>
<feature type="region of interest" description="Disordered" evidence="1">
    <location>
        <begin position="1"/>
        <end position="53"/>
    </location>
</feature>
<dbReference type="Proteomes" id="UP000019804">
    <property type="component" value="Unassembled WGS sequence"/>
</dbReference>
<name>A0A017SJP4_ASPRC</name>
<evidence type="ECO:0000256" key="1">
    <source>
        <dbReference type="SAM" id="MobiDB-lite"/>
    </source>
</evidence>
<feature type="non-terminal residue" evidence="2">
    <location>
        <position position="103"/>
    </location>
</feature>
<dbReference type="GeneID" id="63696544"/>